<keyword evidence="3 6" id="KW-0812">Transmembrane</keyword>
<feature type="transmembrane region" description="Helical" evidence="6">
    <location>
        <begin position="149"/>
        <end position="168"/>
    </location>
</feature>
<dbReference type="AlphaFoldDB" id="A0A4Y6I6P7"/>
<feature type="transmembrane region" description="Helical" evidence="6">
    <location>
        <begin position="6"/>
        <end position="24"/>
    </location>
</feature>
<name>A0A4Y6I6P7_9MOLU</name>
<accession>A0A4Y6I6P7</accession>
<evidence type="ECO:0000256" key="3">
    <source>
        <dbReference type="ARBA" id="ARBA00022692"/>
    </source>
</evidence>
<dbReference type="EMBL" id="CP041147">
    <property type="protein sequence ID" value="QDF65276.1"/>
    <property type="molecule type" value="Genomic_DNA"/>
</dbReference>
<proteinExistence type="predicted"/>
<evidence type="ECO:0000256" key="5">
    <source>
        <dbReference type="ARBA" id="ARBA00023136"/>
    </source>
</evidence>
<protein>
    <submittedName>
        <fullName evidence="7">ABC transporter permease</fullName>
    </submittedName>
</protein>
<dbReference type="GO" id="GO:0022857">
    <property type="term" value="F:transmembrane transporter activity"/>
    <property type="evidence" value="ECO:0007669"/>
    <property type="project" value="InterPro"/>
</dbReference>
<sequence>MAPIIGFAAFYFCILVLGTISGIFSERAGIVNIAINGFIVFGAIMYCLASVIVTDFVLGKKGGSALWQIPLAIFATLTTGVFALLFGLGTIKLKSDQTITGFATGILATGIASILILILLGIQGQGTEITLRGRAELAWSEDTANLKNIVSFKTFATLGVVFAAWFALRKTKWGLRFRSVGENPQASDVAGINVNKIKWQAVVLAGMVAGLAGSFFAQSRVAEFSINKDVAGLGFLALAIMITSRWKVSNAIIMSAIFAFMLSFSFYGGGFIPIKYKHLLQAVPYAATLVVMVFTSRNTAGPAAAGVAYDKTKR</sequence>
<dbReference type="Pfam" id="PF02653">
    <property type="entry name" value="BPD_transp_2"/>
    <property type="match status" value="1"/>
</dbReference>
<gene>
    <name evidence="7" type="ORF">FIV53_02080</name>
</gene>
<evidence type="ECO:0000256" key="2">
    <source>
        <dbReference type="ARBA" id="ARBA00022475"/>
    </source>
</evidence>
<dbReference type="InterPro" id="IPR001851">
    <property type="entry name" value="ABC_transp_permease"/>
</dbReference>
<dbReference type="PANTHER" id="PTHR43370">
    <property type="entry name" value="SUGAR ABC TRANSPORTER INTEGRAL MEMBRANE PROTEIN-RELATED"/>
    <property type="match status" value="1"/>
</dbReference>
<dbReference type="PANTHER" id="PTHR43370:SF1">
    <property type="entry name" value="GUANOSINE ABC TRANSPORTER PERMEASE PROTEIN NUPQ"/>
    <property type="match status" value="1"/>
</dbReference>
<feature type="transmembrane region" description="Helical" evidence="6">
    <location>
        <begin position="286"/>
        <end position="309"/>
    </location>
</feature>
<keyword evidence="8" id="KW-1185">Reference proteome</keyword>
<feature type="transmembrane region" description="Helical" evidence="6">
    <location>
        <begin position="99"/>
        <end position="122"/>
    </location>
</feature>
<evidence type="ECO:0000313" key="8">
    <source>
        <dbReference type="Proteomes" id="UP000315201"/>
    </source>
</evidence>
<evidence type="ECO:0000256" key="6">
    <source>
        <dbReference type="SAM" id="Phobius"/>
    </source>
</evidence>
<dbReference type="GO" id="GO:0005886">
    <property type="term" value="C:plasma membrane"/>
    <property type="evidence" value="ECO:0007669"/>
    <property type="project" value="UniProtKB-SubCell"/>
</dbReference>
<organism evidence="7 8">
    <name type="scientific">Mycoplasma nasistruthionis</name>
    <dbReference type="NCBI Taxonomy" id="353852"/>
    <lineage>
        <taxon>Bacteria</taxon>
        <taxon>Bacillati</taxon>
        <taxon>Mycoplasmatota</taxon>
        <taxon>Mollicutes</taxon>
        <taxon>Mycoplasmataceae</taxon>
        <taxon>Mycoplasma</taxon>
    </lineage>
</organism>
<evidence type="ECO:0000256" key="4">
    <source>
        <dbReference type="ARBA" id="ARBA00022989"/>
    </source>
</evidence>
<evidence type="ECO:0000313" key="7">
    <source>
        <dbReference type="EMBL" id="QDF65276.1"/>
    </source>
</evidence>
<keyword evidence="4 6" id="KW-1133">Transmembrane helix</keyword>
<dbReference type="Proteomes" id="UP000315201">
    <property type="component" value="Chromosome"/>
</dbReference>
<feature type="transmembrane region" description="Helical" evidence="6">
    <location>
        <begin position="65"/>
        <end position="87"/>
    </location>
</feature>
<keyword evidence="5 6" id="KW-0472">Membrane</keyword>
<comment type="subcellular location">
    <subcellularLocation>
        <location evidence="1">Cell membrane</location>
        <topology evidence="1">Multi-pass membrane protein</topology>
    </subcellularLocation>
</comment>
<feature type="transmembrane region" description="Helical" evidence="6">
    <location>
        <begin position="31"/>
        <end position="53"/>
    </location>
</feature>
<reference evidence="7 8" key="1">
    <citation type="submission" date="2019-06" db="EMBL/GenBank/DDBJ databases">
        <title>Mycoplasma nasistruthionis sp. nov. str Ms03.</title>
        <authorList>
            <person name="Botes A."/>
        </authorList>
    </citation>
    <scope>NUCLEOTIDE SEQUENCE [LARGE SCALE GENOMIC DNA]</scope>
    <source>
        <strain evidence="7 8">Ms03</strain>
    </source>
</reference>
<keyword evidence="2" id="KW-1003">Cell membrane</keyword>
<evidence type="ECO:0000256" key="1">
    <source>
        <dbReference type="ARBA" id="ARBA00004651"/>
    </source>
</evidence>
<feature type="transmembrane region" description="Helical" evidence="6">
    <location>
        <begin position="253"/>
        <end position="274"/>
    </location>
</feature>
<dbReference type="CDD" id="cd06580">
    <property type="entry name" value="TM_PBP1_transp_TpRbsC_like"/>
    <property type="match status" value="1"/>
</dbReference>